<organism evidence="2 3">
    <name type="scientific">Raoultella planticola</name>
    <name type="common">Klebsiella planticola</name>
    <dbReference type="NCBI Taxonomy" id="575"/>
    <lineage>
        <taxon>Bacteria</taxon>
        <taxon>Pseudomonadati</taxon>
        <taxon>Pseudomonadota</taxon>
        <taxon>Gammaproteobacteria</taxon>
        <taxon>Enterobacterales</taxon>
        <taxon>Enterobacteriaceae</taxon>
        <taxon>Klebsiella/Raoultella group</taxon>
        <taxon>Raoultella</taxon>
    </lineage>
</organism>
<name>A0A485A5L2_RAOPL</name>
<dbReference type="Proteomes" id="UP000345637">
    <property type="component" value="Unassembled WGS sequence"/>
</dbReference>
<evidence type="ECO:0000259" key="1">
    <source>
        <dbReference type="Pfam" id="PF02836"/>
    </source>
</evidence>
<dbReference type="Pfam" id="PF02836">
    <property type="entry name" value="Glyco_hydro_2_C"/>
    <property type="match status" value="1"/>
</dbReference>
<sequence>MSCGNRYGLYVVDEANIETHGMVPMNRLSDDPAWLPA</sequence>
<dbReference type="EMBL" id="CAADJE010000001">
    <property type="protein sequence ID" value="VFS55541.1"/>
    <property type="molecule type" value="Genomic_DNA"/>
</dbReference>
<keyword evidence="2" id="KW-0326">Glycosidase</keyword>
<proteinExistence type="predicted"/>
<dbReference type="GO" id="GO:0005975">
    <property type="term" value="P:carbohydrate metabolic process"/>
    <property type="evidence" value="ECO:0007669"/>
    <property type="project" value="InterPro"/>
</dbReference>
<protein>
    <submittedName>
        <fullName evidence="2">Beta-galactosidase</fullName>
        <ecNumber evidence="2">3.2.1.23</ecNumber>
    </submittedName>
</protein>
<dbReference type="GO" id="GO:0004565">
    <property type="term" value="F:beta-galactosidase activity"/>
    <property type="evidence" value="ECO:0007669"/>
    <property type="project" value="UniProtKB-EC"/>
</dbReference>
<dbReference type="InterPro" id="IPR017853">
    <property type="entry name" value="GH"/>
</dbReference>
<dbReference type="Gene3D" id="3.20.20.80">
    <property type="entry name" value="Glycosidases"/>
    <property type="match status" value="1"/>
</dbReference>
<evidence type="ECO:0000313" key="2">
    <source>
        <dbReference type="EMBL" id="VFS55541.1"/>
    </source>
</evidence>
<reference evidence="2 3" key="1">
    <citation type="submission" date="2019-03" db="EMBL/GenBank/DDBJ databases">
        <authorList>
            <consortium name="Pathogen Informatics"/>
        </authorList>
    </citation>
    <scope>NUCLEOTIDE SEQUENCE [LARGE SCALE GENOMIC DNA]</scope>
    <source>
        <strain evidence="2 3">NCTC12998</strain>
    </source>
</reference>
<accession>A0A485A5L2</accession>
<feature type="domain" description="Glycoside hydrolase family 2 catalytic" evidence="1">
    <location>
        <begin position="5"/>
        <end position="36"/>
    </location>
</feature>
<dbReference type="InterPro" id="IPR006103">
    <property type="entry name" value="Glyco_hydro_2_cat"/>
</dbReference>
<gene>
    <name evidence="2" type="primary">lacZ_3</name>
    <name evidence="2" type="ORF">NCTC12998_00156</name>
</gene>
<dbReference type="EC" id="3.2.1.23" evidence="2"/>
<keyword evidence="2" id="KW-0378">Hydrolase</keyword>
<dbReference type="SUPFAM" id="SSF51445">
    <property type="entry name" value="(Trans)glycosidases"/>
    <property type="match status" value="1"/>
</dbReference>
<dbReference type="AlphaFoldDB" id="A0A485A5L2"/>
<evidence type="ECO:0000313" key="3">
    <source>
        <dbReference type="Proteomes" id="UP000345637"/>
    </source>
</evidence>